<dbReference type="Proteomes" id="UP000243459">
    <property type="component" value="Chromosome 10"/>
</dbReference>
<organism evidence="1 2">
    <name type="scientific">Asparagus officinalis</name>
    <name type="common">Garden asparagus</name>
    <dbReference type="NCBI Taxonomy" id="4686"/>
    <lineage>
        <taxon>Eukaryota</taxon>
        <taxon>Viridiplantae</taxon>
        <taxon>Streptophyta</taxon>
        <taxon>Embryophyta</taxon>
        <taxon>Tracheophyta</taxon>
        <taxon>Spermatophyta</taxon>
        <taxon>Magnoliopsida</taxon>
        <taxon>Liliopsida</taxon>
        <taxon>Asparagales</taxon>
        <taxon>Asparagaceae</taxon>
        <taxon>Asparagoideae</taxon>
        <taxon>Asparagus</taxon>
    </lineage>
</organism>
<proteinExistence type="predicted"/>
<accession>A0A5P1E5H4</accession>
<dbReference type="EMBL" id="CM007390">
    <property type="protein sequence ID" value="ONK56727.1"/>
    <property type="molecule type" value="Genomic_DNA"/>
</dbReference>
<dbReference type="AlphaFoldDB" id="A0A5P1E5H4"/>
<name>A0A5P1E5H4_ASPOF</name>
<keyword evidence="2" id="KW-1185">Reference proteome</keyword>
<protein>
    <submittedName>
        <fullName evidence="1">Uncharacterized protein</fullName>
    </submittedName>
</protein>
<sequence>MILAKIIQVHNAQRLIAVRALSSRSRRQRAHGMVTATVMGKGEVEIKATTSSWHGHCDGKVKIKATTSSRRGHCYDEVKIKATTSSRRGHYDG</sequence>
<gene>
    <name evidence="1" type="ORF">A4U43_C10F12130</name>
</gene>
<reference evidence="2" key="1">
    <citation type="journal article" date="2017" name="Nat. Commun.">
        <title>The asparagus genome sheds light on the origin and evolution of a young Y chromosome.</title>
        <authorList>
            <person name="Harkess A."/>
            <person name="Zhou J."/>
            <person name="Xu C."/>
            <person name="Bowers J.E."/>
            <person name="Van der Hulst R."/>
            <person name="Ayyampalayam S."/>
            <person name="Mercati F."/>
            <person name="Riccardi P."/>
            <person name="McKain M.R."/>
            <person name="Kakrana A."/>
            <person name="Tang H."/>
            <person name="Ray J."/>
            <person name="Groenendijk J."/>
            <person name="Arikit S."/>
            <person name="Mathioni S.M."/>
            <person name="Nakano M."/>
            <person name="Shan H."/>
            <person name="Telgmann-Rauber A."/>
            <person name="Kanno A."/>
            <person name="Yue Z."/>
            <person name="Chen H."/>
            <person name="Li W."/>
            <person name="Chen Y."/>
            <person name="Xu X."/>
            <person name="Zhang Y."/>
            <person name="Luo S."/>
            <person name="Chen H."/>
            <person name="Gao J."/>
            <person name="Mao Z."/>
            <person name="Pires J.C."/>
            <person name="Luo M."/>
            <person name="Kudrna D."/>
            <person name="Wing R.A."/>
            <person name="Meyers B.C."/>
            <person name="Yi K."/>
            <person name="Kong H."/>
            <person name="Lavrijsen P."/>
            <person name="Sunseri F."/>
            <person name="Falavigna A."/>
            <person name="Ye Y."/>
            <person name="Leebens-Mack J.H."/>
            <person name="Chen G."/>
        </authorList>
    </citation>
    <scope>NUCLEOTIDE SEQUENCE [LARGE SCALE GENOMIC DNA]</scope>
    <source>
        <strain evidence="2">cv. DH0086</strain>
    </source>
</reference>
<dbReference type="Gramene" id="ONK56727">
    <property type="protein sequence ID" value="ONK56727"/>
    <property type="gene ID" value="A4U43_C10F12130"/>
</dbReference>
<evidence type="ECO:0000313" key="2">
    <source>
        <dbReference type="Proteomes" id="UP000243459"/>
    </source>
</evidence>
<evidence type="ECO:0000313" key="1">
    <source>
        <dbReference type="EMBL" id="ONK56727.1"/>
    </source>
</evidence>